<accession>A0A5C4JL86</accession>
<evidence type="ECO:0000313" key="3">
    <source>
        <dbReference type="Proteomes" id="UP000309174"/>
    </source>
</evidence>
<sequence>MYASPEPAPPPVRVHDPLAVAVGNASLLGVGYLILGRRKTALGTGIITLVLLSILVSAAQWWCETLVLLWWAAVVAHGWSAAGGRTGRVTVGGQRMVALGVTVPVLLAAGLLRFDAARIEQRVAEAREDGDCARVLSDGKSAWFGHRVAGAPAISSGDEAVDACRRLRTAEAKLTTGLTAGDTGSLKAGFDILASVLAEPGNRRTVGTALDGFLGRLPTQDACRTVTVTDWLRNRRPDHDALDRSSSAVTRTAPAALVGCGDNLMKAKEWASARARYQQLLDQYPQDGRTGTAKEGVREATLSIELAHVRSLLEGSYDEQPGYCSSPAKYSGAKAYGRGINRALFYGNDEYTDDLPGKWRVKDAADAVLVVCVGEQKQGSTVETCTYRSKSSGKLYQVSFHKIALPVKVYELRTGRLVVNRKVQIGGRSCPSVIKYNSSFLDDFGPDPDRYVNPSKSDVRAAFTSLIDR</sequence>
<protein>
    <submittedName>
        <fullName evidence="2">Uncharacterized protein</fullName>
    </submittedName>
</protein>
<organism evidence="2 3">
    <name type="scientific">Actinomadura soli</name>
    <dbReference type="NCBI Taxonomy" id="2508997"/>
    <lineage>
        <taxon>Bacteria</taxon>
        <taxon>Bacillati</taxon>
        <taxon>Actinomycetota</taxon>
        <taxon>Actinomycetes</taxon>
        <taxon>Streptosporangiales</taxon>
        <taxon>Thermomonosporaceae</taxon>
        <taxon>Actinomadura</taxon>
    </lineage>
</organism>
<reference evidence="2 3" key="1">
    <citation type="submission" date="2019-05" db="EMBL/GenBank/DDBJ databases">
        <title>Draft genome sequence of Actinomadura sp. 14C53.</title>
        <authorList>
            <person name="Saricaoglu S."/>
            <person name="Isik K."/>
        </authorList>
    </citation>
    <scope>NUCLEOTIDE SEQUENCE [LARGE SCALE GENOMIC DNA]</scope>
    <source>
        <strain evidence="2 3">14C53</strain>
    </source>
</reference>
<keyword evidence="3" id="KW-1185">Reference proteome</keyword>
<keyword evidence="1" id="KW-0472">Membrane</keyword>
<gene>
    <name evidence="2" type="ORF">ETD83_00125</name>
</gene>
<feature type="transmembrane region" description="Helical" evidence="1">
    <location>
        <begin position="68"/>
        <end position="84"/>
    </location>
</feature>
<dbReference type="OrthoDB" id="5176604at2"/>
<feature type="transmembrane region" description="Helical" evidence="1">
    <location>
        <begin position="42"/>
        <end position="62"/>
    </location>
</feature>
<dbReference type="AlphaFoldDB" id="A0A5C4JL86"/>
<name>A0A5C4JL86_9ACTN</name>
<comment type="caution">
    <text evidence="2">The sequence shown here is derived from an EMBL/GenBank/DDBJ whole genome shotgun (WGS) entry which is preliminary data.</text>
</comment>
<keyword evidence="1" id="KW-1133">Transmembrane helix</keyword>
<feature type="transmembrane region" description="Helical" evidence="1">
    <location>
        <begin position="96"/>
        <end position="114"/>
    </location>
</feature>
<proteinExistence type="predicted"/>
<keyword evidence="1" id="KW-0812">Transmembrane</keyword>
<dbReference type="Proteomes" id="UP000309174">
    <property type="component" value="Unassembled WGS sequence"/>
</dbReference>
<feature type="transmembrane region" description="Helical" evidence="1">
    <location>
        <begin position="18"/>
        <end position="35"/>
    </location>
</feature>
<evidence type="ECO:0000313" key="2">
    <source>
        <dbReference type="EMBL" id="TMR07544.1"/>
    </source>
</evidence>
<evidence type="ECO:0000256" key="1">
    <source>
        <dbReference type="SAM" id="Phobius"/>
    </source>
</evidence>
<dbReference type="EMBL" id="VCKW01000001">
    <property type="protein sequence ID" value="TMR07544.1"/>
    <property type="molecule type" value="Genomic_DNA"/>
</dbReference>